<sequence>MDVHKQLPTVSVSPAVLIAAASLVAVFILAMIVAENARNVAHGIYHAVLSWQIFHELNQTPFSDPPMLELIVSRAMSRSKLDLFNTDGSPDKSDFAPQIQAVFSDAWSTTALNSSQGQASTIPPRGVFRKFILDASIIDLSRRLVLVNALINNNKERTPSNGDTAEENAAAVALIDSMELPPIVILLAAPFCGGSTLRKCKSNAASVFSEKSYNLERKEGYYVPTVADIGSIIPTFATGPSDKSAKKLRSSGIPDQEQQFASLLRWFTSKKERIELLNDEDFRFGKGCYLNLPKLRESQTEQSSEASTRLFLQILKLHISKLPVPPTHIILEGHEHAAHIPALAALLSTATVAADNELRVPPLRVVVIEPDLKGKGMRKYIRQRAVVRRLVLRNVRDEMQAAVENEVLQWKRDVVEAGIKIAQKQQRVHIGENSSGVDAVAVLRIDEADLNDEFVGSGDDSGSGELRTKCDVVGGRGLTLQEESTLQEQKDPHAPIPRLILQTYKTSTLPEWQLETGSNNRTMWFVSWEIANPTYLHRVLDDSMATEFMRREFSGRVFQAYTKMPLVVLRADLLRYAMVYVWGGVYADSDTECLGSVDNWIGPHSNATLVASVEWYKNTHKLASDIYKRTQLVQWTFAAAPGHPVFRSIIDSITDRVHAATSSFLLNSDNVEFIGGPQVFTRFVEQYLQKQGETLEIMSAVDKWDSSGKRVYFGNSGVVVLPMYSFMAQLDPVRERPTRFVSHYFAGTYLENGWKNGGGRMEKEKKADLDDGLWSPNVAEKHKLQIVFRNLTYTVDIKDQNAKSSFFKSQKIPKKLLNNVSGIFQPARLTAVMGASGAGKTSLLQVLAGEARQGSLSGLILINGENVGGNMKKVSGFVFQDDCILATMTVKEAITMSAILRLPESMSLEDKMQAVTQTIKLLNLEKCSGTIIGNASIKGVSGGERKRTAMAMEIITNPS</sequence>
<dbReference type="Pfam" id="PF00005">
    <property type="entry name" value="ABC_tran"/>
    <property type="match status" value="1"/>
</dbReference>
<gene>
    <name evidence="4" type="primary">ABCG24</name>
    <name evidence="4" type="ORF">HK100_012264</name>
</gene>
<dbReference type="Proteomes" id="UP001211907">
    <property type="component" value="Unassembled WGS sequence"/>
</dbReference>
<name>A0AAD5XCL6_9FUNG</name>
<dbReference type="Pfam" id="PF04488">
    <property type="entry name" value="Gly_transf_sug"/>
    <property type="match status" value="1"/>
</dbReference>
<proteinExistence type="inferred from homology"/>
<accession>A0AAD5XCL6</accession>
<keyword evidence="2" id="KW-1133">Transmembrane helix</keyword>
<dbReference type="Gene3D" id="3.90.550.20">
    <property type="match status" value="1"/>
</dbReference>
<dbReference type="Gene3D" id="3.40.50.300">
    <property type="entry name" value="P-loop containing nucleotide triphosphate hydrolases"/>
    <property type="match status" value="1"/>
</dbReference>
<dbReference type="GO" id="GO:0016887">
    <property type="term" value="F:ATP hydrolysis activity"/>
    <property type="evidence" value="ECO:0007669"/>
    <property type="project" value="InterPro"/>
</dbReference>
<evidence type="ECO:0000259" key="3">
    <source>
        <dbReference type="Pfam" id="PF00005"/>
    </source>
</evidence>
<dbReference type="AlphaFoldDB" id="A0AAD5XCL6"/>
<keyword evidence="2" id="KW-0812">Transmembrane</keyword>
<feature type="transmembrane region" description="Helical" evidence="2">
    <location>
        <begin position="12"/>
        <end position="34"/>
    </location>
</feature>
<evidence type="ECO:0000256" key="2">
    <source>
        <dbReference type="SAM" id="Phobius"/>
    </source>
</evidence>
<dbReference type="PANTHER" id="PTHR31834">
    <property type="entry name" value="INITIATION-SPECIFIC ALPHA-1,6-MANNOSYLTRANSFERASE"/>
    <property type="match status" value="1"/>
</dbReference>
<feature type="non-terminal residue" evidence="4">
    <location>
        <position position="959"/>
    </location>
</feature>
<dbReference type="PANTHER" id="PTHR31834:SF1">
    <property type="entry name" value="INITIATION-SPECIFIC ALPHA-1,6-MANNOSYLTRANSFERASE"/>
    <property type="match status" value="1"/>
</dbReference>
<reference evidence="4" key="1">
    <citation type="submission" date="2020-05" db="EMBL/GenBank/DDBJ databases">
        <title>Phylogenomic resolution of chytrid fungi.</title>
        <authorList>
            <person name="Stajich J.E."/>
            <person name="Amses K."/>
            <person name="Simmons R."/>
            <person name="Seto K."/>
            <person name="Myers J."/>
            <person name="Bonds A."/>
            <person name="Quandt C.A."/>
            <person name="Barry K."/>
            <person name="Liu P."/>
            <person name="Grigoriev I."/>
            <person name="Longcore J.E."/>
            <person name="James T.Y."/>
        </authorList>
    </citation>
    <scope>NUCLEOTIDE SEQUENCE</scope>
    <source>
        <strain evidence="4">JEL0513</strain>
    </source>
</reference>
<evidence type="ECO:0000313" key="4">
    <source>
        <dbReference type="EMBL" id="KAJ3121728.1"/>
    </source>
</evidence>
<organism evidence="4 5">
    <name type="scientific">Physocladia obscura</name>
    <dbReference type="NCBI Taxonomy" id="109957"/>
    <lineage>
        <taxon>Eukaryota</taxon>
        <taxon>Fungi</taxon>
        <taxon>Fungi incertae sedis</taxon>
        <taxon>Chytridiomycota</taxon>
        <taxon>Chytridiomycota incertae sedis</taxon>
        <taxon>Chytridiomycetes</taxon>
        <taxon>Chytridiales</taxon>
        <taxon>Chytriomycetaceae</taxon>
        <taxon>Physocladia</taxon>
    </lineage>
</organism>
<dbReference type="GO" id="GO:0006487">
    <property type="term" value="P:protein N-linked glycosylation"/>
    <property type="evidence" value="ECO:0007669"/>
    <property type="project" value="TreeGrafter"/>
</dbReference>
<dbReference type="GO" id="GO:0000136">
    <property type="term" value="C:mannan polymerase complex"/>
    <property type="evidence" value="ECO:0007669"/>
    <property type="project" value="TreeGrafter"/>
</dbReference>
<dbReference type="EMBL" id="JADGJH010000860">
    <property type="protein sequence ID" value="KAJ3121728.1"/>
    <property type="molecule type" value="Genomic_DNA"/>
</dbReference>
<dbReference type="InterPro" id="IPR029044">
    <property type="entry name" value="Nucleotide-diphossugar_trans"/>
</dbReference>
<keyword evidence="5" id="KW-1185">Reference proteome</keyword>
<feature type="domain" description="ABC transporter" evidence="3">
    <location>
        <begin position="817"/>
        <end position="958"/>
    </location>
</feature>
<dbReference type="InterPro" id="IPR007577">
    <property type="entry name" value="GlycoTrfase_DXD_sugar-bd_CS"/>
</dbReference>
<protein>
    <submittedName>
        <fullName evidence="4">ABC transporter G member 24</fullName>
    </submittedName>
</protein>
<comment type="caution">
    <text evidence="4">The sequence shown here is derived from an EMBL/GenBank/DDBJ whole genome shotgun (WGS) entry which is preliminary data.</text>
</comment>
<dbReference type="GO" id="GO:0000009">
    <property type="term" value="F:alpha-1,6-mannosyltransferase activity"/>
    <property type="evidence" value="ECO:0007669"/>
    <property type="project" value="InterPro"/>
</dbReference>
<dbReference type="SUPFAM" id="SSF52540">
    <property type="entry name" value="P-loop containing nucleoside triphosphate hydrolases"/>
    <property type="match status" value="1"/>
</dbReference>
<dbReference type="SUPFAM" id="SSF53448">
    <property type="entry name" value="Nucleotide-diphospho-sugar transferases"/>
    <property type="match status" value="1"/>
</dbReference>
<comment type="similarity">
    <text evidence="1">Belongs to the glycosyltransferase 32 family.</text>
</comment>
<dbReference type="GO" id="GO:0005524">
    <property type="term" value="F:ATP binding"/>
    <property type="evidence" value="ECO:0007669"/>
    <property type="project" value="InterPro"/>
</dbReference>
<dbReference type="InterPro" id="IPR003439">
    <property type="entry name" value="ABC_transporter-like_ATP-bd"/>
</dbReference>
<evidence type="ECO:0000256" key="1">
    <source>
        <dbReference type="ARBA" id="ARBA00009003"/>
    </source>
</evidence>
<dbReference type="InterPro" id="IPR027417">
    <property type="entry name" value="P-loop_NTPase"/>
</dbReference>
<keyword evidence="2" id="KW-0472">Membrane</keyword>
<dbReference type="InterPro" id="IPR039367">
    <property type="entry name" value="Och1-like"/>
</dbReference>
<evidence type="ECO:0000313" key="5">
    <source>
        <dbReference type="Proteomes" id="UP001211907"/>
    </source>
</evidence>